<dbReference type="GO" id="GO:0012505">
    <property type="term" value="C:endomembrane system"/>
    <property type="evidence" value="ECO:0007669"/>
    <property type="project" value="UniProtKB-SubCell"/>
</dbReference>
<dbReference type="GO" id="GO:0008654">
    <property type="term" value="P:phospholipid biosynthetic process"/>
    <property type="evidence" value="ECO:0007669"/>
    <property type="project" value="TreeGrafter"/>
</dbReference>
<dbReference type="InterPro" id="IPR045520">
    <property type="entry name" value="GPAT/DHAPAT_C"/>
</dbReference>
<organism evidence="6 7">
    <name type="scientific">Rhizopus stolonifer</name>
    <name type="common">Rhizopus nigricans</name>
    <dbReference type="NCBI Taxonomy" id="4846"/>
    <lineage>
        <taxon>Eukaryota</taxon>
        <taxon>Fungi</taxon>
        <taxon>Fungi incertae sedis</taxon>
        <taxon>Mucoromycota</taxon>
        <taxon>Mucoromycotina</taxon>
        <taxon>Mucoromycetes</taxon>
        <taxon>Mucorales</taxon>
        <taxon>Mucorineae</taxon>
        <taxon>Rhizopodaceae</taxon>
        <taxon>Rhizopus</taxon>
    </lineage>
</organism>
<dbReference type="GO" id="GO:0006072">
    <property type="term" value="P:glycerol-3-phosphate metabolic process"/>
    <property type="evidence" value="ECO:0007669"/>
    <property type="project" value="TreeGrafter"/>
</dbReference>
<dbReference type="CDD" id="cd05236">
    <property type="entry name" value="FAR-N_SDR_e"/>
    <property type="match status" value="1"/>
</dbReference>
<dbReference type="PANTHER" id="PTHR12563:SF17">
    <property type="entry name" value="DIHYDROXYACETONE PHOSPHATE ACYLTRANSFERASE"/>
    <property type="match status" value="1"/>
</dbReference>
<dbReference type="Pfam" id="PF19277">
    <property type="entry name" value="GPAT_C"/>
    <property type="match status" value="1"/>
</dbReference>
<dbReference type="OrthoDB" id="429813at2759"/>
<evidence type="ECO:0000313" key="7">
    <source>
        <dbReference type="Proteomes" id="UP000253551"/>
    </source>
</evidence>
<sequence length="1462" mass="165523">MSNNTEPVIADNTKLIVTYDAETTLPDDIEPTITNDTKSIVEDITDYAIPDTIEPEITPPIVFITSEDNDTTQEIFEGLKVQPAEETQPSKVAEPIKEAQPMKEIQPSEEEARQKDTKAKQKEGPLSEENTKHIPELSGPVLDFYKHKNILMTGATGFIGKSILWKLIHSLGHNIGRVYILIRSGSNKRSKIGRPAERLKNEIFNNKAFLLLKHRMGPALFDNIVKHKIIPIAGDIISPDLSMAAADREQIIEHVHIVIHCAAALSYNERLDLALETNTLGTLRIMDLADECKHMEAFIHASLAYTDPSLPNGHIQERVYPMKVGDPEELLREIVNLELGEIPKMTQRILNYYPNTYTFTKSLTEHLIMKRVDINRVEEAQGGKAQWPIAIVRATQVGAAMNEPLPGWVDGVTGANGMIYLMGKGIQVLPPDASLSSADVVPVDLFSRVMISNAAFMKQPGYKFVLPYNEITQEEVNIPAVQYFPYIYQVSATNPTTWRDMYRSVNTYWTRNAHTIPSLEDYFGGGRSLFKPSFFIKYKFPQSLASVLGKSVNRTLETASSCVESMQPFLKHTWIFDHRNVQHLGTQTANDSEFDLSEFENIKWQRYMINYAFGTHAYISPVLGLRNITLPSGWSCALYDERQHPIMDRPIDSVVFSVSDIEKRTARMLTELTASLESPHQKKTLEQWVNDFDASLDDWCHDDSDRLKDTKNMGHLGFWLNRPEGHEEHIRIEVLNDSRVGGCVKQIIETSGVPQKTVVGEALKILQRMRERTQLHYIWSSGAFLHTLFQRLFTSLRVRERDLARLKEECGGKNVVYVPASKTMMDQILVWYICLRYELPLPAMVCDEALALLGPISDMLRISGAYFVRRDPSTRSPLSTAVAAAYTEVLLSEHGALSMVIERARSRTGRLQTTYHDGIINMIIEGTLGHHHTQSSEFLPTPTASFSSAKKDTIFVPVNITYEKIPELRTLIDQVLDQKPRNPTSAFLRPSNDKPKESSDGQYGRAFVAFGNAVNVKSSVQEAHLSKNKRNSAIPVKDEDAIADFIAKKIQQGQHEANVVSPVALVAAALLFGRTYSGITLGKIHQHIMWLHSELQEKQISVDWQPDEDVQSIVAYTLELLDSNQKVTMDNKRLNDQTVVRVVEHADNVMDLSYNASQLIEIFLPEALFSVVYLSNHQKTVSRKDLLAQFTFLVRLFRHEFVYPWNRQEKFNVLLEWFLKKNLVQMNENGEYEKIVTIENDEVEYTRVCLLASFIYPTLDAYWITSCSLSALRDLPYMPRKIVPVLSQWIAAHLITGRRTVYREVLSTEASQNAVDNFLAIGFIDAVHPKSKLSPDAQILLLELGITTQEDLVTVSSRKETESSEECENILVNLSDIASLCHEIEKYRFAAENASYNAQVFDKCQSQIRSILRAEQSYAAQHGMKLEKEEDQMIQLVYSLKAAGAVDEGKHSRRVSQAYNLK</sequence>
<dbReference type="SUPFAM" id="SSF51735">
    <property type="entry name" value="NAD(P)-binding Rossmann-fold domains"/>
    <property type="match status" value="1"/>
</dbReference>
<evidence type="ECO:0000256" key="1">
    <source>
        <dbReference type="ARBA" id="ARBA00004184"/>
    </source>
</evidence>
<name>A0A367KXK9_RHIST</name>
<evidence type="ECO:0000259" key="5">
    <source>
        <dbReference type="Pfam" id="PF19277"/>
    </source>
</evidence>
<dbReference type="GO" id="GO:0006631">
    <property type="term" value="P:fatty acid metabolic process"/>
    <property type="evidence" value="ECO:0007669"/>
    <property type="project" value="TreeGrafter"/>
</dbReference>
<evidence type="ECO:0000256" key="2">
    <source>
        <dbReference type="SAM" id="MobiDB-lite"/>
    </source>
</evidence>
<feature type="domain" description="GPAT/DHAPAT C-terminal" evidence="5">
    <location>
        <begin position="1002"/>
        <end position="1325"/>
    </location>
</feature>
<dbReference type="Pfam" id="PF01553">
    <property type="entry name" value="Acyltransferase"/>
    <property type="match status" value="1"/>
</dbReference>
<feature type="non-terminal residue" evidence="6">
    <location>
        <position position="1"/>
    </location>
</feature>
<accession>A0A367KXK9</accession>
<dbReference type="EMBL" id="PJQM01000076">
    <property type="protein sequence ID" value="RCI06840.1"/>
    <property type="molecule type" value="Genomic_DNA"/>
</dbReference>
<feature type="region of interest" description="Disordered" evidence="2">
    <location>
        <begin position="982"/>
        <end position="1001"/>
    </location>
</feature>
<evidence type="ECO:0000313" key="6">
    <source>
        <dbReference type="EMBL" id="RCI06840.1"/>
    </source>
</evidence>
<feature type="compositionally biased region" description="Basic and acidic residues" evidence="2">
    <location>
        <begin position="110"/>
        <end position="133"/>
    </location>
</feature>
<gene>
    <name evidence="6" type="primary">FAR1_1</name>
    <name evidence="6" type="ORF">CU098_002646</name>
</gene>
<keyword evidence="7" id="KW-1185">Reference proteome</keyword>
<feature type="domain" description="Thioester reductase (TE)" evidence="4">
    <location>
        <begin position="153"/>
        <end position="450"/>
    </location>
</feature>
<dbReference type="Proteomes" id="UP000253551">
    <property type="component" value="Unassembled WGS sequence"/>
</dbReference>
<evidence type="ECO:0000259" key="3">
    <source>
        <dbReference type="Pfam" id="PF01553"/>
    </source>
</evidence>
<reference evidence="6 7" key="1">
    <citation type="journal article" date="2018" name="G3 (Bethesda)">
        <title>Phylogenetic and Phylogenomic Definition of Rhizopus Species.</title>
        <authorList>
            <person name="Gryganskyi A.P."/>
            <person name="Golan J."/>
            <person name="Dolatabadi S."/>
            <person name="Mondo S."/>
            <person name="Robb S."/>
            <person name="Idnurm A."/>
            <person name="Muszewska A."/>
            <person name="Steczkiewicz K."/>
            <person name="Masonjones S."/>
            <person name="Liao H.L."/>
            <person name="Gajdeczka M.T."/>
            <person name="Anike F."/>
            <person name="Vuek A."/>
            <person name="Anishchenko I.M."/>
            <person name="Voigt K."/>
            <person name="de Hoog G.S."/>
            <person name="Smith M.E."/>
            <person name="Heitman J."/>
            <person name="Vilgalys R."/>
            <person name="Stajich J.E."/>
        </authorList>
    </citation>
    <scope>NUCLEOTIDE SEQUENCE [LARGE SCALE GENOMIC DNA]</scope>
    <source>
        <strain evidence="6 7">LSU 92-RS-03</strain>
    </source>
</reference>
<dbReference type="STRING" id="4846.A0A367KXK9"/>
<protein>
    <submittedName>
        <fullName evidence="6">Cyclin-dependent kinase inhibitor far1</fullName>
    </submittedName>
</protein>
<dbReference type="InterPro" id="IPR013120">
    <property type="entry name" value="FAR_NAD-bd"/>
</dbReference>
<dbReference type="InterPro" id="IPR022284">
    <property type="entry name" value="GPAT/DHAPAT"/>
</dbReference>
<dbReference type="GO" id="GO:0004366">
    <property type="term" value="F:glycerol-3-phosphate O-acyltransferase activity"/>
    <property type="evidence" value="ECO:0007669"/>
    <property type="project" value="TreeGrafter"/>
</dbReference>
<dbReference type="GO" id="GO:0031966">
    <property type="term" value="C:mitochondrial membrane"/>
    <property type="evidence" value="ECO:0007669"/>
    <property type="project" value="TreeGrafter"/>
</dbReference>
<feature type="region of interest" description="Disordered" evidence="2">
    <location>
        <begin position="83"/>
        <end position="133"/>
    </location>
</feature>
<evidence type="ECO:0000259" key="4">
    <source>
        <dbReference type="Pfam" id="PF07993"/>
    </source>
</evidence>
<dbReference type="GO" id="GO:0019432">
    <property type="term" value="P:triglyceride biosynthetic process"/>
    <property type="evidence" value="ECO:0007669"/>
    <property type="project" value="TreeGrafter"/>
</dbReference>
<dbReference type="InterPro" id="IPR036291">
    <property type="entry name" value="NAD(P)-bd_dom_sf"/>
</dbReference>
<proteinExistence type="predicted"/>
<comment type="subcellular location">
    <subcellularLocation>
        <location evidence="1">Endomembrane system</location>
        <topology evidence="1">Peripheral membrane protein</topology>
    </subcellularLocation>
</comment>
<dbReference type="Pfam" id="PF07993">
    <property type="entry name" value="NAD_binding_4"/>
    <property type="match status" value="1"/>
</dbReference>
<dbReference type="InterPro" id="IPR002123">
    <property type="entry name" value="Plipid/glycerol_acylTrfase"/>
</dbReference>
<dbReference type="PANTHER" id="PTHR12563">
    <property type="entry name" value="GLYCEROL-3-PHOSPHATE ACYLTRANSFERASE"/>
    <property type="match status" value="1"/>
</dbReference>
<comment type="caution">
    <text evidence="6">The sequence shown here is derived from an EMBL/GenBank/DDBJ whole genome shotgun (WGS) entry which is preliminary data.</text>
</comment>
<dbReference type="Gene3D" id="3.40.50.720">
    <property type="entry name" value="NAD(P)-binding Rossmann-like Domain"/>
    <property type="match status" value="1"/>
</dbReference>
<feature type="domain" description="Phospholipid/glycerol acyltransferase" evidence="3">
    <location>
        <begin position="808"/>
        <end position="926"/>
    </location>
</feature>